<dbReference type="PANTHER" id="PTHR19879:SF9">
    <property type="entry name" value="TRANSCRIPTION INITIATION FACTOR TFIID SUBUNIT 5"/>
    <property type="match status" value="1"/>
</dbReference>
<feature type="compositionally biased region" description="Polar residues" evidence="4">
    <location>
        <begin position="1338"/>
        <end position="1351"/>
    </location>
</feature>
<feature type="region of interest" description="Disordered" evidence="4">
    <location>
        <begin position="1317"/>
        <end position="1354"/>
    </location>
</feature>
<gene>
    <name evidence="6" type="ORF">GYMLUDRAFT_196003</name>
</gene>
<feature type="repeat" description="WD" evidence="3">
    <location>
        <begin position="582"/>
        <end position="623"/>
    </location>
</feature>
<dbReference type="PRINTS" id="PR00320">
    <property type="entry name" value="GPROTEINBRPT"/>
</dbReference>
<feature type="repeat" description="WD" evidence="3">
    <location>
        <begin position="798"/>
        <end position="839"/>
    </location>
</feature>
<reference evidence="6 7" key="1">
    <citation type="submission" date="2014-04" db="EMBL/GenBank/DDBJ databases">
        <title>Evolutionary Origins and Diversification of the Mycorrhizal Mutualists.</title>
        <authorList>
            <consortium name="DOE Joint Genome Institute"/>
            <consortium name="Mycorrhizal Genomics Consortium"/>
            <person name="Kohler A."/>
            <person name="Kuo A."/>
            <person name="Nagy L.G."/>
            <person name="Floudas D."/>
            <person name="Copeland A."/>
            <person name="Barry K.W."/>
            <person name="Cichocki N."/>
            <person name="Veneault-Fourrey C."/>
            <person name="LaButti K."/>
            <person name="Lindquist E.A."/>
            <person name="Lipzen A."/>
            <person name="Lundell T."/>
            <person name="Morin E."/>
            <person name="Murat C."/>
            <person name="Riley R."/>
            <person name="Ohm R."/>
            <person name="Sun H."/>
            <person name="Tunlid A."/>
            <person name="Henrissat B."/>
            <person name="Grigoriev I.V."/>
            <person name="Hibbett D.S."/>
            <person name="Martin F."/>
        </authorList>
    </citation>
    <scope>NUCLEOTIDE SEQUENCE [LARGE SCALE GENOMIC DNA]</scope>
    <source>
        <strain evidence="6 7">FD-317 M1</strain>
    </source>
</reference>
<evidence type="ECO:0000313" key="7">
    <source>
        <dbReference type="Proteomes" id="UP000053593"/>
    </source>
</evidence>
<proteinExistence type="predicted"/>
<feature type="repeat" description="WD" evidence="3">
    <location>
        <begin position="625"/>
        <end position="666"/>
    </location>
</feature>
<keyword evidence="7" id="KW-1185">Reference proteome</keyword>
<organism evidence="6 7">
    <name type="scientific">Collybiopsis luxurians FD-317 M1</name>
    <dbReference type="NCBI Taxonomy" id="944289"/>
    <lineage>
        <taxon>Eukaryota</taxon>
        <taxon>Fungi</taxon>
        <taxon>Dikarya</taxon>
        <taxon>Basidiomycota</taxon>
        <taxon>Agaricomycotina</taxon>
        <taxon>Agaricomycetes</taxon>
        <taxon>Agaricomycetidae</taxon>
        <taxon>Agaricales</taxon>
        <taxon>Marasmiineae</taxon>
        <taxon>Omphalotaceae</taxon>
        <taxon>Collybiopsis</taxon>
        <taxon>Collybiopsis luxurians</taxon>
    </lineage>
</organism>
<dbReference type="PROSITE" id="PS50082">
    <property type="entry name" value="WD_REPEATS_2"/>
    <property type="match status" value="17"/>
</dbReference>
<sequence>MSTNHIKLYTNLLSNVYNGVALWQPDQGHDEDLKRLPHVRTGDVGYVDEDGAFVRFFNLHLGKDDPDQGIAVPEEYAEPLPDSSRLSFEEPRTYHVRKKTTFGGSGKAAVPVSPVNVGGSMLFKFEHKTSAILGFFDTGVQHKSPQVMHYEKEFIKNGSGWLRAAQLTVRSDLDYKDLKLVTHCFCVQSWVRGIIENKNTAGEFLLSVGVDPVSAGAQVSRTVEYQGNGNINHGPGDRIKESPRNSIGSLQNSSRQKEKAPESTAVPQPEPSASPLSNTPKELLHDEKKEIVKWSDQCIFIRSYRMQLRHIWQLKLRAGAGPHYLPKANNPDEDVSLVRNPDKEEDGQESADYRQEPSPSQLFDEPRDLLKDKEEKEREENSWDHMDTVFDYIFQRSDADFALVHEDDLLVYAKFFPAEVLEGLTADLVLRECHPTVTVQDFNGVKVGLIAKHSLYGYNVAPVAFSPDGKHIVSGFQDKNVQLWDAKTGGSIGEPLQGHTDSIASVAFSPDGKLIVSGSWDKTVRLWNAETGAPIGEPLQGHTDNIASVTFSPNGKHIVSGSWDKTVRLWNAETGAPIGGPLQGHTDSVASVAFSPDGRHIVSGSWDKTVQLWNAETGVPIGEPLQGHTDNIASVAFSSNGKCIVSGSWDKTVRLWNTETGAPIGEPLQWHTDQRFTYVAFSPNGRCMVSGSWDGTIQLWSTETGSSISEPLQGHTNSVASAAFSPDGKCIVSGSTDETVRLWNTETGTPIGEPLQGHSGGVASVAFSHNGKHIVSGSTDNTVRLWNAETGAPIGEPLQGHTDNIASVAFSPNGKRVVSGSWDNTVQLWNAKTGAPIGKPLLHTGGVTSVAFSPDGKHIVSGSWDKTVWLWNAETGALIGEPLQGHTDNVASVAFSPDGKYIVSGSWDKTIRLWNAETGAPIGEPLQGHTDNIASVAFSTDGKHIVSGTWDKTIRLWNTKTGAQISGPMQGHTENIASVAFSDREYVVSGTWDKTIRLWNAKTGALTVSFTSVAFSPDSKLVASGSLDGTIQLWNAETGAPMNEPLQGHMDNISSIAFSPDGKYIVSGSWDKTVQLWDIKTGAPIGEPLQGHTDNIASVAFSPDGKCIVSGSSDKTVRLWNAETGAPIGKPLQGHTEGVATVAFFLDGKSIVSGSWDKTVQLWNAETGAPIGEPIQGHMLNVASVVSTPESTPLIANGMLPAASHLPFNLPPLSEPIPSRALQERHPSLDSLTNYSSVDRDESPSPSTSHRSTYSSTSKTTANSIFTTASRTTDTSITTTTSITHDTSITSATSATTDPLKTTALAEQMPGELSEELSTFSPEGKSPPIATRRGKTVRFSTPSPSYSTVSLPETDGSLSPPSIAAALLPAVDCQLCPVLVRNRSTHCPIAWDMSFPVETARLHPAWAQSYWSAPATNPMVANLIVTFGTWRIVVHPSRSAYVTVLDVIHGIYRFLRGTSSERDFKSLSVVKQKRVEKAYNQRWQRCHVPAEREMERRRGVKHIDFLAESKYFWGLTPTKELGVWQLQVARS</sequence>
<feature type="repeat" description="WD" evidence="3">
    <location>
        <begin position="926"/>
        <end position="967"/>
    </location>
</feature>
<feature type="repeat" description="WD" evidence="3">
    <location>
        <begin position="883"/>
        <end position="924"/>
    </location>
</feature>
<dbReference type="SMART" id="SM00320">
    <property type="entry name" value="WD40"/>
    <property type="match status" value="17"/>
</dbReference>
<feature type="repeat" description="WD" evidence="3">
    <location>
        <begin position="1132"/>
        <end position="1173"/>
    </location>
</feature>
<dbReference type="EMBL" id="KN834762">
    <property type="protein sequence ID" value="KIK64154.1"/>
    <property type="molecule type" value="Genomic_DNA"/>
</dbReference>
<feature type="repeat" description="WD" evidence="3">
    <location>
        <begin position="843"/>
        <end position="881"/>
    </location>
</feature>
<feature type="repeat" description="WD" evidence="3">
    <location>
        <begin position="460"/>
        <end position="494"/>
    </location>
</feature>
<feature type="domain" description="DUF6699" evidence="5">
    <location>
        <begin position="1389"/>
        <end position="1519"/>
    </location>
</feature>
<feature type="repeat" description="WD" evidence="3">
    <location>
        <begin position="969"/>
        <end position="1009"/>
    </location>
</feature>
<feature type="repeat" description="WD" evidence="3">
    <location>
        <begin position="1089"/>
        <end position="1130"/>
    </location>
</feature>
<dbReference type="InterPro" id="IPR001680">
    <property type="entry name" value="WD40_rpt"/>
</dbReference>
<feature type="repeat" description="WD" evidence="3">
    <location>
        <begin position="539"/>
        <end position="580"/>
    </location>
</feature>
<feature type="repeat" description="WD" evidence="3">
    <location>
        <begin position="755"/>
        <end position="796"/>
    </location>
</feature>
<evidence type="ECO:0000313" key="6">
    <source>
        <dbReference type="EMBL" id="KIK64154.1"/>
    </source>
</evidence>
<dbReference type="HOGENOM" id="CLU_247251_0_0_1"/>
<dbReference type="InterPro" id="IPR019775">
    <property type="entry name" value="WD40_repeat_CS"/>
</dbReference>
<dbReference type="InterPro" id="IPR015943">
    <property type="entry name" value="WD40/YVTN_repeat-like_dom_sf"/>
</dbReference>
<dbReference type="Proteomes" id="UP000053593">
    <property type="component" value="Unassembled WGS sequence"/>
</dbReference>
<feature type="repeat" description="WD" evidence="3">
    <location>
        <begin position="1046"/>
        <end position="1087"/>
    </location>
</feature>
<evidence type="ECO:0000256" key="4">
    <source>
        <dbReference type="SAM" id="MobiDB-lite"/>
    </source>
</evidence>
<dbReference type="SUPFAM" id="SSF50998">
    <property type="entry name" value="Quinoprotein alcohol dehydrogenase-like"/>
    <property type="match status" value="1"/>
</dbReference>
<feature type="region of interest" description="Disordered" evidence="4">
    <location>
        <begin position="1217"/>
        <end position="1261"/>
    </location>
</feature>
<feature type="region of interest" description="Disordered" evidence="4">
    <location>
        <begin position="323"/>
        <end position="368"/>
    </location>
</feature>
<keyword evidence="1 3" id="KW-0853">WD repeat</keyword>
<dbReference type="PANTHER" id="PTHR19879">
    <property type="entry name" value="TRANSCRIPTION INITIATION FACTOR TFIID"/>
    <property type="match status" value="1"/>
</dbReference>
<dbReference type="PROSITE" id="PS00678">
    <property type="entry name" value="WD_REPEATS_1"/>
    <property type="match status" value="16"/>
</dbReference>
<feature type="compositionally biased region" description="Polar residues" evidence="4">
    <location>
        <begin position="244"/>
        <end position="254"/>
    </location>
</feature>
<dbReference type="InterPro" id="IPR036322">
    <property type="entry name" value="WD40_repeat_dom_sf"/>
</dbReference>
<dbReference type="Gene3D" id="2.130.10.10">
    <property type="entry name" value="YVTN repeat-like/Quinoprotein amine dehydrogenase"/>
    <property type="match status" value="7"/>
</dbReference>
<dbReference type="InterPro" id="IPR020472">
    <property type="entry name" value="WD40_PAC1"/>
</dbReference>
<evidence type="ECO:0000256" key="2">
    <source>
        <dbReference type="ARBA" id="ARBA00022737"/>
    </source>
</evidence>
<dbReference type="InterPro" id="IPR011047">
    <property type="entry name" value="Quinoprotein_ADH-like_sf"/>
</dbReference>
<feature type="compositionally biased region" description="Low complexity" evidence="4">
    <location>
        <begin position="1244"/>
        <end position="1261"/>
    </location>
</feature>
<keyword evidence="2" id="KW-0677">Repeat</keyword>
<feature type="repeat" description="WD" evidence="3">
    <location>
        <begin position="1011"/>
        <end position="1044"/>
    </location>
</feature>
<dbReference type="Pfam" id="PF00400">
    <property type="entry name" value="WD40"/>
    <property type="match status" value="17"/>
</dbReference>
<dbReference type="InterPro" id="IPR046522">
    <property type="entry name" value="DUF6699"/>
</dbReference>
<feature type="repeat" description="WD" evidence="3">
    <location>
        <begin position="712"/>
        <end position="753"/>
    </location>
</feature>
<accession>A0A0D0CM58</accession>
<evidence type="ECO:0000256" key="3">
    <source>
        <dbReference type="PROSITE-ProRule" id="PRU00221"/>
    </source>
</evidence>
<protein>
    <recommendedName>
        <fullName evidence="5">DUF6699 domain-containing protein</fullName>
    </recommendedName>
</protein>
<feature type="repeat" description="WD" evidence="3">
    <location>
        <begin position="496"/>
        <end position="537"/>
    </location>
</feature>
<dbReference type="PROSITE" id="PS50294">
    <property type="entry name" value="WD_REPEATS_REGION"/>
    <property type="match status" value="16"/>
</dbReference>
<name>A0A0D0CM58_9AGAR</name>
<dbReference type="Pfam" id="PF20415">
    <property type="entry name" value="DUF6699"/>
    <property type="match status" value="1"/>
</dbReference>
<dbReference type="SUPFAM" id="SSF50978">
    <property type="entry name" value="WD40 repeat-like"/>
    <property type="match status" value="2"/>
</dbReference>
<feature type="repeat" description="WD" evidence="3">
    <location>
        <begin position="679"/>
        <end position="710"/>
    </location>
</feature>
<evidence type="ECO:0000259" key="5">
    <source>
        <dbReference type="Pfam" id="PF20415"/>
    </source>
</evidence>
<feature type="region of interest" description="Disordered" evidence="4">
    <location>
        <begin position="224"/>
        <end position="282"/>
    </location>
</feature>
<evidence type="ECO:0000256" key="1">
    <source>
        <dbReference type="ARBA" id="ARBA00022574"/>
    </source>
</evidence>
<dbReference type="CDD" id="cd00200">
    <property type="entry name" value="WD40"/>
    <property type="match status" value="3"/>
</dbReference>
<dbReference type="OrthoDB" id="538223at2759"/>